<dbReference type="SUPFAM" id="SSF53383">
    <property type="entry name" value="PLP-dependent transferases"/>
    <property type="match status" value="1"/>
</dbReference>
<evidence type="ECO:0000256" key="12">
    <source>
        <dbReference type="RuleBase" id="RU004508"/>
    </source>
</evidence>
<dbReference type="InterPro" id="IPR015421">
    <property type="entry name" value="PyrdxlP-dep_Trfase_major"/>
</dbReference>
<proteinExistence type="inferred from homology"/>
<accession>A0A848J0F1</accession>
<dbReference type="PANTHER" id="PTHR30244:SF34">
    <property type="entry name" value="DTDP-4-AMINO-4,6-DIDEOXYGALACTOSE TRANSAMINASE"/>
    <property type="match status" value="1"/>
</dbReference>
<comment type="cofactor">
    <cofactor evidence="1">
        <name>pyridoxal 5'-phosphate</name>
        <dbReference type="ChEBI" id="CHEBI:597326"/>
    </cofactor>
</comment>
<dbReference type="Pfam" id="PF01041">
    <property type="entry name" value="DegT_DnrJ_EryC1"/>
    <property type="match status" value="1"/>
</dbReference>
<dbReference type="Proteomes" id="UP000559010">
    <property type="component" value="Unassembled WGS sequence"/>
</dbReference>
<evidence type="ECO:0000256" key="3">
    <source>
        <dbReference type="ARBA" id="ARBA00022576"/>
    </source>
</evidence>
<evidence type="ECO:0000256" key="4">
    <source>
        <dbReference type="ARBA" id="ARBA00022679"/>
    </source>
</evidence>
<dbReference type="Gene3D" id="3.90.1150.10">
    <property type="entry name" value="Aspartate Aminotransferase, domain 1"/>
    <property type="match status" value="1"/>
</dbReference>
<keyword evidence="3 13" id="KW-0032">Aminotransferase</keyword>
<dbReference type="EC" id="2.6.1.102" evidence="8"/>
<evidence type="ECO:0000256" key="10">
    <source>
        <dbReference type="PIRSR" id="PIRSR000390-1"/>
    </source>
</evidence>
<sequence length="373" mass="41904">MTKSRIYLSAPHMGGMEQAYVNEAFDTNWVAPIGPNLNAFEDQIAEYHGDNFHVAALSSGTAAIHLALIILGVGQGDEVICSTFTFSGTCNPIRYQGAIPIFVDSEKDTWNMDPEALEYAIKDRLSKGKKPKAIIPVHLYGMPAKMPEIIEIARKYEIPVIEDAAESLGASINGKKTGTFGDLAILSFNGNKIITTSGGGALMSNDKEFVDKAKFLSTQARDQAPHYQHSTIGYNYRLSNISAGIGRGQMEVLNERIIQRRSVNKWYKEAFANCGFEFLNEPEGYFSNYWLTTALLRETPFDREELRIRLEEENIEARPLWKPMHLQPVFEEFPYYGDKLSETLFEKGVCLPSCSSMTDEDKERIKDTIVRLL</sequence>
<dbReference type="GO" id="GO:0000271">
    <property type="term" value="P:polysaccharide biosynthetic process"/>
    <property type="evidence" value="ECO:0007669"/>
    <property type="project" value="TreeGrafter"/>
</dbReference>
<comment type="similarity">
    <text evidence="6 12">Belongs to the DegT/DnrJ/EryC1 family.</text>
</comment>
<dbReference type="PIRSF" id="PIRSF000390">
    <property type="entry name" value="PLP_StrS"/>
    <property type="match status" value="1"/>
</dbReference>
<evidence type="ECO:0000256" key="6">
    <source>
        <dbReference type="ARBA" id="ARBA00037999"/>
    </source>
</evidence>
<evidence type="ECO:0000256" key="7">
    <source>
        <dbReference type="ARBA" id="ARBA00051587"/>
    </source>
</evidence>
<gene>
    <name evidence="13" type="ORF">HH304_06440</name>
</gene>
<dbReference type="FunFam" id="3.40.640.10:FF:000090">
    <property type="entry name" value="Pyridoxal phosphate-dependent aminotransferase"/>
    <property type="match status" value="1"/>
</dbReference>
<dbReference type="GO" id="GO:0030170">
    <property type="term" value="F:pyridoxal phosphate binding"/>
    <property type="evidence" value="ECO:0007669"/>
    <property type="project" value="TreeGrafter"/>
</dbReference>
<evidence type="ECO:0000313" key="13">
    <source>
        <dbReference type="EMBL" id="NMM48030.1"/>
    </source>
</evidence>
<dbReference type="PANTHER" id="PTHR30244">
    <property type="entry name" value="TRANSAMINASE"/>
    <property type="match status" value="1"/>
</dbReference>
<evidence type="ECO:0000256" key="11">
    <source>
        <dbReference type="PIRSR" id="PIRSR000390-2"/>
    </source>
</evidence>
<protein>
    <recommendedName>
        <fullName evidence="9">GDP-perosamine synthase</fullName>
        <ecNumber evidence="8">2.6.1.102</ecNumber>
    </recommendedName>
</protein>
<name>A0A848J0F1_9BACT</name>
<feature type="modified residue" description="N6-(pyridoxal phosphate)lysine" evidence="11">
    <location>
        <position position="192"/>
    </location>
</feature>
<keyword evidence="14" id="KW-1185">Reference proteome</keyword>
<comment type="pathway">
    <text evidence="2">Bacterial outer membrane biogenesis; LPS O-antigen biosynthesis.</text>
</comment>
<dbReference type="InterPro" id="IPR015422">
    <property type="entry name" value="PyrdxlP-dep_Trfase_small"/>
</dbReference>
<comment type="catalytic activity">
    <reaction evidence="7">
        <text>GDP-alpha-D-perosamine + 2-oxoglutarate = GDP-4-dehydro-alpha-D-rhamnose + L-glutamate</text>
        <dbReference type="Rhea" id="RHEA:36779"/>
        <dbReference type="ChEBI" id="CHEBI:16810"/>
        <dbReference type="ChEBI" id="CHEBI:29985"/>
        <dbReference type="ChEBI" id="CHEBI:57964"/>
        <dbReference type="ChEBI" id="CHEBI:73996"/>
        <dbReference type="EC" id="2.6.1.102"/>
    </reaction>
</comment>
<dbReference type="EMBL" id="JABBNU010000003">
    <property type="protein sequence ID" value="NMM48030.1"/>
    <property type="molecule type" value="Genomic_DNA"/>
</dbReference>
<feature type="active site" description="Proton acceptor" evidence="10">
    <location>
        <position position="192"/>
    </location>
</feature>
<evidence type="ECO:0000313" key="14">
    <source>
        <dbReference type="Proteomes" id="UP000559010"/>
    </source>
</evidence>
<organism evidence="13 14">
    <name type="scientific">Marinigracilibium pacificum</name>
    <dbReference type="NCBI Taxonomy" id="2729599"/>
    <lineage>
        <taxon>Bacteria</taxon>
        <taxon>Pseudomonadati</taxon>
        <taxon>Bacteroidota</taxon>
        <taxon>Cytophagia</taxon>
        <taxon>Cytophagales</taxon>
        <taxon>Flammeovirgaceae</taxon>
        <taxon>Marinigracilibium</taxon>
    </lineage>
</organism>
<dbReference type="GO" id="GO:0102933">
    <property type="term" value="F:GDP-4-dehydro-6-deoxy-D-mannose-4-aminotransferase activity"/>
    <property type="evidence" value="ECO:0007669"/>
    <property type="project" value="UniProtKB-EC"/>
</dbReference>
<evidence type="ECO:0000256" key="1">
    <source>
        <dbReference type="ARBA" id="ARBA00001933"/>
    </source>
</evidence>
<dbReference type="AlphaFoldDB" id="A0A848J0F1"/>
<dbReference type="InterPro" id="IPR015424">
    <property type="entry name" value="PyrdxlP-dep_Trfase"/>
</dbReference>
<dbReference type="Gene3D" id="3.40.640.10">
    <property type="entry name" value="Type I PLP-dependent aspartate aminotransferase-like (Major domain)"/>
    <property type="match status" value="1"/>
</dbReference>
<keyword evidence="5 11" id="KW-0663">Pyridoxal phosphate</keyword>
<evidence type="ECO:0000256" key="2">
    <source>
        <dbReference type="ARBA" id="ARBA00005125"/>
    </source>
</evidence>
<evidence type="ECO:0000256" key="5">
    <source>
        <dbReference type="ARBA" id="ARBA00022898"/>
    </source>
</evidence>
<reference evidence="13 14" key="1">
    <citation type="submission" date="2020-04" db="EMBL/GenBank/DDBJ databases">
        <title>Flammeovirgaceae bacterium KN852 isolated from deep sea.</title>
        <authorList>
            <person name="Zhang D.-C."/>
        </authorList>
    </citation>
    <scope>NUCLEOTIDE SEQUENCE [LARGE SCALE GENOMIC DNA]</scope>
    <source>
        <strain evidence="13 14">KN852</strain>
    </source>
</reference>
<dbReference type="InterPro" id="IPR000653">
    <property type="entry name" value="DegT/StrS_aminotransferase"/>
</dbReference>
<evidence type="ECO:0000256" key="8">
    <source>
        <dbReference type="ARBA" id="ARBA00066317"/>
    </source>
</evidence>
<comment type="caution">
    <text evidence="13">The sequence shown here is derived from an EMBL/GenBank/DDBJ whole genome shotgun (WGS) entry which is preliminary data.</text>
</comment>
<dbReference type="RefSeq" id="WP_169679166.1">
    <property type="nucleotide sequence ID" value="NZ_JABBNU010000003.1"/>
</dbReference>
<evidence type="ECO:0000256" key="9">
    <source>
        <dbReference type="ARBA" id="ARBA00074221"/>
    </source>
</evidence>
<dbReference type="CDD" id="cd00616">
    <property type="entry name" value="AHBA_syn"/>
    <property type="match status" value="1"/>
</dbReference>
<keyword evidence="4 13" id="KW-0808">Transferase</keyword>